<dbReference type="Proteomes" id="UP000011116">
    <property type="component" value="Chromosome 2H"/>
</dbReference>
<feature type="domain" description="RNase H type-1" evidence="2">
    <location>
        <begin position="31"/>
        <end position="125"/>
    </location>
</feature>
<dbReference type="CDD" id="cd06222">
    <property type="entry name" value="RNase_H_like"/>
    <property type="match status" value="1"/>
</dbReference>
<accession>A0A8I6X4S0</accession>
<dbReference type="GO" id="GO:0003676">
    <property type="term" value="F:nucleic acid binding"/>
    <property type="evidence" value="ECO:0007669"/>
    <property type="project" value="InterPro"/>
</dbReference>
<evidence type="ECO:0000313" key="4">
    <source>
        <dbReference type="Proteomes" id="UP000011116"/>
    </source>
</evidence>
<dbReference type="Gene3D" id="3.30.420.10">
    <property type="entry name" value="Ribonuclease H-like superfamily/Ribonuclease H"/>
    <property type="match status" value="1"/>
</dbReference>
<reference evidence="3" key="2">
    <citation type="submission" date="2020-10" db="EMBL/GenBank/DDBJ databases">
        <authorList>
            <person name="Scholz U."/>
            <person name="Mascher M."/>
            <person name="Fiebig A."/>
        </authorList>
    </citation>
    <scope>NUCLEOTIDE SEQUENCE [LARGE SCALE GENOMIC DNA]</scope>
    <source>
        <strain evidence="3">cv. Morex</strain>
    </source>
</reference>
<keyword evidence="4" id="KW-1185">Reference proteome</keyword>
<dbReference type="PANTHER" id="PTHR47074">
    <property type="entry name" value="BNAC02G40300D PROTEIN"/>
    <property type="match status" value="1"/>
</dbReference>
<evidence type="ECO:0000259" key="2">
    <source>
        <dbReference type="Pfam" id="PF13456"/>
    </source>
</evidence>
<reference evidence="3" key="3">
    <citation type="submission" date="2022-01" db="UniProtKB">
        <authorList>
            <consortium name="EnsemblPlants"/>
        </authorList>
    </citation>
    <scope>IDENTIFICATION</scope>
    <source>
        <strain evidence="3">subsp. vulgare</strain>
    </source>
</reference>
<name>A0A8I6X4S0_HORVV</name>
<dbReference type="SMR" id="A0A8I6X4S0"/>
<dbReference type="Pfam" id="PF13456">
    <property type="entry name" value="RVT_3"/>
    <property type="match status" value="1"/>
</dbReference>
<protein>
    <recommendedName>
        <fullName evidence="2">RNase H type-1 domain-containing protein</fullName>
    </recommendedName>
</protein>
<dbReference type="EnsemblPlants" id="HORVU.MOREX.r3.2HG0125950.1">
    <property type="protein sequence ID" value="HORVU.MOREX.r3.2HG0125950.1.CDS1"/>
    <property type="gene ID" value="HORVU.MOREX.r3.2HG0125950"/>
</dbReference>
<evidence type="ECO:0000313" key="3">
    <source>
        <dbReference type="EnsemblPlants" id="HORVU.MOREX.r3.2HG0125950.1.CDS1"/>
    </source>
</evidence>
<reference evidence="4" key="1">
    <citation type="journal article" date="2012" name="Nature">
        <title>A physical, genetic and functional sequence assembly of the barley genome.</title>
        <authorList>
            <consortium name="The International Barley Genome Sequencing Consortium"/>
            <person name="Mayer K.F."/>
            <person name="Waugh R."/>
            <person name="Brown J.W."/>
            <person name="Schulman A."/>
            <person name="Langridge P."/>
            <person name="Platzer M."/>
            <person name="Fincher G.B."/>
            <person name="Muehlbauer G.J."/>
            <person name="Sato K."/>
            <person name="Close T.J."/>
            <person name="Wise R.P."/>
            <person name="Stein N."/>
        </authorList>
    </citation>
    <scope>NUCLEOTIDE SEQUENCE [LARGE SCALE GENOMIC DNA]</scope>
    <source>
        <strain evidence="4">cv. Morex</strain>
    </source>
</reference>
<dbReference type="InterPro" id="IPR044730">
    <property type="entry name" value="RNase_H-like_dom_plant"/>
</dbReference>
<organism evidence="3 4">
    <name type="scientific">Hordeum vulgare subsp. vulgare</name>
    <name type="common">Domesticated barley</name>
    <dbReference type="NCBI Taxonomy" id="112509"/>
    <lineage>
        <taxon>Eukaryota</taxon>
        <taxon>Viridiplantae</taxon>
        <taxon>Streptophyta</taxon>
        <taxon>Embryophyta</taxon>
        <taxon>Tracheophyta</taxon>
        <taxon>Spermatophyta</taxon>
        <taxon>Magnoliopsida</taxon>
        <taxon>Liliopsida</taxon>
        <taxon>Poales</taxon>
        <taxon>Poaceae</taxon>
        <taxon>BOP clade</taxon>
        <taxon>Pooideae</taxon>
        <taxon>Triticodae</taxon>
        <taxon>Triticeae</taxon>
        <taxon>Hordeinae</taxon>
        <taxon>Hordeum</taxon>
    </lineage>
</organism>
<dbReference type="Gramene" id="HORVU.MOREX.r2.2HG0103860.1">
    <property type="protein sequence ID" value="HORVU.MOREX.r2.2HG0103860.1.CDS.1"/>
    <property type="gene ID" value="HORVU.MOREX.r2.2HG0103860"/>
</dbReference>
<dbReference type="GO" id="GO:0004523">
    <property type="term" value="F:RNA-DNA hybrid ribonuclease activity"/>
    <property type="evidence" value="ECO:0007669"/>
    <property type="project" value="InterPro"/>
</dbReference>
<dbReference type="InterPro" id="IPR052929">
    <property type="entry name" value="RNase_H-like_EbsB-rel"/>
</dbReference>
<dbReference type="Gramene" id="HORVU.MOREX.r3.2HG0125950.1">
    <property type="protein sequence ID" value="HORVU.MOREX.r3.2HG0125950.1.CDS1"/>
    <property type="gene ID" value="HORVU.MOREX.r3.2HG0125950"/>
</dbReference>
<dbReference type="SUPFAM" id="SSF53098">
    <property type="entry name" value="Ribonuclease H-like"/>
    <property type="match status" value="1"/>
</dbReference>
<dbReference type="InterPro" id="IPR012337">
    <property type="entry name" value="RNaseH-like_sf"/>
</dbReference>
<dbReference type="AlphaFoldDB" id="A0A8I6X4S0"/>
<dbReference type="PANTHER" id="PTHR47074:SF70">
    <property type="entry name" value="OS07G0513450 PROTEIN"/>
    <property type="match status" value="1"/>
</dbReference>
<proteinExistence type="predicted"/>
<sequence length="133" mass="14593">MQVHSVNFSPAKPKRPPEQWQPPTTEITKFNLDGALTPGNSFSGWGVVARDSSGQVIITRAGRQEQVHDAFGADVNALATVMMTAAELGATRVSFKTDSELLADALNIRRVDASPYAAIIEDIKFQSRVWFFK</sequence>
<feature type="region of interest" description="Disordered" evidence="1">
    <location>
        <begin position="1"/>
        <end position="23"/>
    </location>
</feature>
<evidence type="ECO:0000256" key="1">
    <source>
        <dbReference type="SAM" id="MobiDB-lite"/>
    </source>
</evidence>
<dbReference type="InterPro" id="IPR002156">
    <property type="entry name" value="RNaseH_domain"/>
</dbReference>
<dbReference type="InterPro" id="IPR036397">
    <property type="entry name" value="RNaseH_sf"/>
</dbReference>